<dbReference type="Proteomes" id="UP000695000">
    <property type="component" value="Unplaced"/>
</dbReference>
<evidence type="ECO:0000256" key="9">
    <source>
        <dbReference type="SAM" id="Phobius"/>
    </source>
</evidence>
<keyword evidence="3 8" id="KW-0813">Transport</keyword>
<dbReference type="PANTHER" id="PTHR11616:SF241">
    <property type="entry name" value="SODIUM- AND CHLORIDE-DEPENDENT GLYCINE TRANSPORTER 2"/>
    <property type="match status" value="1"/>
</dbReference>
<dbReference type="NCBIfam" id="NF037979">
    <property type="entry name" value="Na_transp"/>
    <property type="match status" value="1"/>
</dbReference>
<comment type="similarity">
    <text evidence="2 8">Belongs to the sodium:neurotransmitter symporter (SNF) (TC 2.A.22) family.</text>
</comment>
<protein>
    <recommendedName>
        <fullName evidence="8">Transporter</fullName>
    </recommendedName>
</protein>
<evidence type="ECO:0000256" key="1">
    <source>
        <dbReference type="ARBA" id="ARBA00004141"/>
    </source>
</evidence>
<keyword evidence="7 9" id="KW-0472">Membrane</keyword>
<keyword evidence="10" id="KW-1185">Reference proteome</keyword>
<feature type="transmembrane region" description="Helical" evidence="9">
    <location>
        <begin position="471"/>
        <end position="494"/>
    </location>
</feature>
<comment type="subcellular location">
    <subcellularLocation>
        <location evidence="1">Membrane</location>
        <topology evidence="1">Multi-pass membrane protein</topology>
    </subcellularLocation>
</comment>
<evidence type="ECO:0000256" key="4">
    <source>
        <dbReference type="ARBA" id="ARBA00022692"/>
    </source>
</evidence>
<dbReference type="InterPro" id="IPR037272">
    <property type="entry name" value="SNS_sf"/>
</dbReference>
<dbReference type="Pfam" id="PF00209">
    <property type="entry name" value="SNF"/>
    <property type="match status" value="1"/>
</dbReference>
<dbReference type="PRINTS" id="PR00176">
    <property type="entry name" value="NANEUSMPORT"/>
</dbReference>
<evidence type="ECO:0000256" key="8">
    <source>
        <dbReference type="RuleBase" id="RU003732"/>
    </source>
</evidence>
<feature type="transmembrane region" description="Helical" evidence="9">
    <location>
        <begin position="430"/>
        <end position="450"/>
    </location>
</feature>
<feature type="transmembrane region" description="Helical" evidence="9">
    <location>
        <begin position="99"/>
        <end position="126"/>
    </location>
</feature>
<dbReference type="PANTHER" id="PTHR11616">
    <property type="entry name" value="SODIUM/CHLORIDE DEPENDENT TRANSPORTER"/>
    <property type="match status" value="1"/>
</dbReference>
<feature type="transmembrane region" description="Helical" evidence="9">
    <location>
        <begin position="220"/>
        <end position="244"/>
    </location>
</feature>
<name>A0ABM1MYS5_NICVS</name>
<dbReference type="GeneID" id="108565011"/>
<feature type="transmembrane region" description="Helical" evidence="9">
    <location>
        <begin position="264"/>
        <end position="288"/>
    </location>
</feature>
<feature type="transmembrane region" description="Helical" evidence="9">
    <location>
        <begin position="358"/>
        <end position="378"/>
    </location>
</feature>
<evidence type="ECO:0000313" key="10">
    <source>
        <dbReference type="Proteomes" id="UP000695000"/>
    </source>
</evidence>
<feature type="transmembrane region" description="Helical" evidence="9">
    <location>
        <begin position="189"/>
        <end position="208"/>
    </location>
</feature>
<dbReference type="SUPFAM" id="SSF161070">
    <property type="entry name" value="SNF-like"/>
    <property type="match status" value="1"/>
</dbReference>
<feature type="transmembrane region" description="Helical" evidence="9">
    <location>
        <begin position="300"/>
        <end position="324"/>
    </location>
</feature>
<keyword evidence="5 8" id="KW-0769">Symport</keyword>
<dbReference type="PROSITE" id="PS00610">
    <property type="entry name" value="NA_NEUROTRAN_SYMP_1"/>
    <property type="match status" value="1"/>
</dbReference>
<feature type="transmembrane region" description="Helical" evidence="9">
    <location>
        <begin position="514"/>
        <end position="536"/>
    </location>
</feature>
<accession>A0ABM1MYS5</accession>
<feature type="transmembrane region" description="Helical" evidence="9">
    <location>
        <begin position="57"/>
        <end position="78"/>
    </location>
</feature>
<dbReference type="RefSeq" id="XP_017779725.1">
    <property type="nucleotide sequence ID" value="XM_017924236.1"/>
</dbReference>
<keyword evidence="6 9" id="KW-1133">Transmembrane helix</keyword>
<sequence length="606" mass="68850">MDTVPKDCENADEKAKQRGSWANKTEFLLSCMGYAIGIGNVWRFPYLCYRNGGGAFLVPYLLMLTLCGIPLFFMETSLGQFANTGCITLFKISPLFKGAGYAIVIVNLICTCYYNVIISYPLLFIINSFRAKLPWVDCSNPWNTPNCLELTSRYLNISTAHGMPKTPADEFFHNKILQISNNVNEIGTIVWPLFWCNVIAWIVVYVCIMKGVKTVGKVVYFTATFPFVILFILLIRGLTLPGAWDGVFFYLYPEWNQLTNLKVWADAAIQIFFSLGPGWGGIINMASFNNFNNNNRRDSILVPILNCGTSILAGFVVFSVLGFMSKKTGLPVSTVATGGPGLAFVTYPEAITMLPLPHLWAIIFFIMLFLLGLDSCFVQIEAIISSIIDEYPSLRKSKMLVSLVSCFVMFLCSILFVTNGGMYYLQLFDWYAASISVILICLVEVVIVGWTYGTDRFVSDVEFMIKEKIHWWWPLCWKYITPIILTFIFFTTIIFNTTITYHGVIYPEWSVTLGWSSCLLSILCIPMYMGYKLLYLSEGDLFERIKLSVKPSLDWGPALEHNRKEWLVRCVFRKQLAELHERLEENAADLVHQQFVQLATTEVLIK</sequence>
<evidence type="ECO:0000256" key="3">
    <source>
        <dbReference type="ARBA" id="ARBA00022448"/>
    </source>
</evidence>
<evidence type="ECO:0000256" key="5">
    <source>
        <dbReference type="ARBA" id="ARBA00022847"/>
    </source>
</evidence>
<proteinExistence type="inferred from homology"/>
<evidence type="ECO:0000256" key="2">
    <source>
        <dbReference type="ARBA" id="ARBA00006459"/>
    </source>
</evidence>
<gene>
    <name evidence="11" type="primary">LOC108565011</name>
</gene>
<organism evidence="10 11">
    <name type="scientific">Nicrophorus vespilloides</name>
    <name type="common">Boreal carrion beetle</name>
    <dbReference type="NCBI Taxonomy" id="110193"/>
    <lineage>
        <taxon>Eukaryota</taxon>
        <taxon>Metazoa</taxon>
        <taxon>Ecdysozoa</taxon>
        <taxon>Arthropoda</taxon>
        <taxon>Hexapoda</taxon>
        <taxon>Insecta</taxon>
        <taxon>Pterygota</taxon>
        <taxon>Neoptera</taxon>
        <taxon>Endopterygota</taxon>
        <taxon>Coleoptera</taxon>
        <taxon>Polyphaga</taxon>
        <taxon>Staphyliniformia</taxon>
        <taxon>Silphidae</taxon>
        <taxon>Nicrophorinae</taxon>
        <taxon>Nicrophorus</taxon>
    </lineage>
</organism>
<evidence type="ECO:0000256" key="6">
    <source>
        <dbReference type="ARBA" id="ARBA00022989"/>
    </source>
</evidence>
<evidence type="ECO:0000256" key="7">
    <source>
        <dbReference type="ARBA" id="ARBA00023136"/>
    </source>
</evidence>
<dbReference type="InterPro" id="IPR000175">
    <property type="entry name" value="Na/ntran_symport"/>
</dbReference>
<feature type="transmembrane region" description="Helical" evidence="9">
    <location>
        <begin position="27"/>
        <end position="45"/>
    </location>
</feature>
<keyword evidence="4 8" id="KW-0812">Transmembrane</keyword>
<feature type="transmembrane region" description="Helical" evidence="9">
    <location>
        <begin position="399"/>
        <end position="418"/>
    </location>
</feature>
<evidence type="ECO:0000313" key="11">
    <source>
        <dbReference type="RefSeq" id="XP_017779725.1"/>
    </source>
</evidence>
<reference evidence="11" key="1">
    <citation type="submission" date="2025-08" db="UniProtKB">
        <authorList>
            <consortium name="RefSeq"/>
        </authorList>
    </citation>
    <scope>IDENTIFICATION</scope>
    <source>
        <tissue evidence="11">Whole Larva</tissue>
    </source>
</reference>
<dbReference type="PROSITE" id="PS50267">
    <property type="entry name" value="NA_NEUROTRAN_SYMP_3"/>
    <property type="match status" value="1"/>
</dbReference>